<dbReference type="WBParaSite" id="maker-unitig_34268-snap-gene-0.2-mRNA-1">
    <property type="protein sequence ID" value="maker-unitig_34268-snap-gene-0.2-mRNA-1"/>
    <property type="gene ID" value="maker-unitig_34268-snap-gene-0.2"/>
</dbReference>
<reference evidence="2" key="1">
    <citation type="submission" date="2016-11" db="UniProtKB">
        <authorList>
            <consortium name="WormBaseParasite"/>
        </authorList>
    </citation>
    <scope>IDENTIFICATION</scope>
</reference>
<sequence length="47" mass="5516">MQVTERSQRVRMGCYAQGAGRLRYQWTRSEVRLDLSRPRLSSSATDR</sequence>
<evidence type="ECO:0000313" key="2">
    <source>
        <dbReference type="WBParaSite" id="maker-unitig_34268-snap-gene-0.2-mRNA-1"/>
    </source>
</evidence>
<dbReference type="AlphaFoldDB" id="A0A1I8FGW9"/>
<evidence type="ECO:0000313" key="1">
    <source>
        <dbReference type="Proteomes" id="UP000095280"/>
    </source>
</evidence>
<proteinExistence type="predicted"/>
<name>A0A1I8FGW9_9PLAT</name>
<dbReference type="Proteomes" id="UP000095280">
    <property type="component" value="Unplaced"/>
</dbReference>
<keyword evidence="1" id="KW-1185">Reference proteome</keyword>
<organism evidence="1 2">
    <name type="scientific">Macrostomum lignano</name>
    <dbReference type="NCBI Taxonomy" id="282301"/>
    <lineage>
        <taxon>Eukaryota</taxon>
        <taxon>Metazoa</taxon>
        <taxon>Spiralia</taxon>
        <taxon>Lophotrochozoa</taxon>
        <taxon>Platyhelminthes</taxon>
        <taxon>Rhabditophora</taxon>
        <taxon>Macrostomorpha</taxon>
        <taxon>Macrostomida</taxon>
        <taxon>Macrostomidae</taxon>
        <taxon>Macrostomum</taxon>
    </lineage>
</organism>
<protein>
    <submittedName>
        <fullName evidence="2">Ig-like domain-containing protein</fullName>
    </submittedName>
</protein>
<accession>A0A1I8FGW9</accession>